<accession>A0A9D9J2N0</accession>
<dbReference type="Gene3D" id="3.30.160.670">
    <property type="match status" value="1"/>
</dbReference>
<dbReference type="InterPro" id="IPR025411">
    <property type="entry name" value="DUF4136"/>
</dbReference>
<comment type="caution">
    <text evidence="3">The sequence shown here is derived from an EMBL/GenBank/DDBJ whole genome shotgun (WGS) entry which is preliminary data.</text>
</comment>
<dbReference type="PROSITE" id="PS51257">
    <property type="entry name" value="PROKAR_LIPOPROTEIN"/>
    <property type="match status" value="1"/>
</dbReference>
<dbReference type="EMBL" id="JADILX010000056">
    <property type="protein sequence ID" value="MBO8485431.1"/>
    <property type="molecule type" value="Genomic_DNA"/>
</dbReference>
<reference evidence="3" key="2">
    <citation type="journal article" date="2021" name="PeerJ">
        <title>Extensive microbial diversity within the chicken gut microbiome revealed by metagenomics and culture.</title>
        <authorList>
            <person name="Gilroy R."/>
            <person name="Ravi A."/>
            <person name="Getino M."/>
            <person name="Pursley I."/>
            <person name="Horton D.L."/>
            <person name="Alikhan N.F."/>
            <person name="Baker D."/>
            <person name="Gharbi K."/>
            <person name="Hall N."/>
            <person name="Watson M."/>
            <person name="Adriaenssens E.M."/>
            <person name="Foster-Nyarko E."/>
            <person name="Jarju S."/>
            <person name="Secka A."/>
            <person name="Antonio M."/>
            <person name="Oren A."/>
            <person name="Chaudhuri R.R."/>
            <person name="La Ragione R."/>
            <person name="Hildebrand F."/>
            <person name="Pallen M.J."/>
        </authorList>
    </citation>
    <scope>NUCLEOTIDE SEQUENCE</scope>
    <source>
        <strain evidence="3">B2-16538</strain>
    </source>
</reference>
<feature type="domain" description="DUF4136" evidence="2">
    <location>
        <begin position="32"/>
        <end position="214"/>
    </location>
</feature>
<dbReference type="Pfam" id="PF13590">
    <property type="entry name" value="DUF4136"/>
    <property type="match status" value="1"/>
</dbReference>
<protein>
    <submittedName>
        <fullName evidence="3">DUF4136 domain-containing protein</fullName>
    </submittedName>
</protein>
<dbReference type="Proteomes" id="UP000823750">
    <property type="component" value="Unassembled WGS sequence"/>
</dbReference>
<gene>
    <name evidence="3" type="ORF">IAB78_03300</name>
</gene>
<sequence>MKKILLFLLMAVSVMACRKEPDMSATDGNYFVYTSYDTEVDFTGYTSYIVADSILVMNSGRYDYLKASESAAVNNIVQAYNDEMARLGYVKAASKEDADLGIQISYIEDTRHFVDYVTDPYWWWGYPGYWSPSWWGGYYGGWAPYAYPVTYSYTSHSFLAEMVDLTPLTGDEETDKDVKLSIVWNSYLDGSLVSGYRTMERLNSAIAQSFVQTPAIGKTAGGE</sequence>
<evidence type="ECO:0000313" key="3">
    <source>
        <dbReference type="EMBL" id="MBO8485431.1"/>
    </source>
</evidence>
<keyword evidence="1" id="KW-0732">Signal</keyword>
<dbReference type="AlphaFoldDB" id="A0A9D9J2N0"/>
<name>A0A9D9J2N0_9BACT</name>
<reference evidence="3" key="1">
    <citation type="submission" date="2020-10" db="EMBL/GenBank/DDBJ databases">
        <authorList>
            <person name="Gilroy R."/>
        </authorList>
    </citation>
    <scope>NUCLEOTIDE SEQUENCE</scope>
    <source>
        <strain evidence="3">B2-16538</strain>
    </source>
</reference>
<feature type="signal peptide" evidence="1">
    <location>
        <begin position="1"/>
        <end position="18"/>
    </location>
</feature>
<evidence type="ECO:0000313" key="4">
    <source>
        <dbReference type="Proteomes" id="UP000823750"/>
    </source>
</evidence>
<organism evidence="3 4">
    <name type="scientific">Candidatus Cryptobacteroides excrementavium</name>
    <dbReference type="NCBI Taxonomy" id="2840759"/>
    <lineage>
        <taxon>Bacteria</taxon>
        <taxon>Pseudomonadati</taxon>
        <taxon>Bacteroidota</taxon>
        <taxon>Bacteroidia</taxon>
        <taxon>Bacteroidales</taxon>
        <taxon>Candidatus Cryptobacteroides</taxon>
    </lineage>
</organism>
<feature type="chain" id="PRO_5038954573" evidence="1">
    <location>
        <begin position="19"/>
        <end position="223"/>
    </location>
</feature>
<evidence type="ECO:0000256" key="1">
    <source>
        <dbReference type="SAM" id="SignalP"/>
    </source>
</evidence>
<evidence type="ECO:0000259" key="2">
    <source>
        <dbReference type="Pfam" id="PF13590"/>
    </source>
</evidence>
<proteinExistence type="predicted"/>